<sequence>MSENPFPAVGGRCVCGQVSYRMETAPLFCHACHCSDCQRRTGSAFAAFCVIEADRVTLTSKTAPITVIAPEPPMDKKSAACPRCYTKLWDKSDEMGGVISIKTGTLDMPGLMEPDLHIFIEAKVAWLQLPKDARTCKGYYDRNKEWPKSSLSRLEACMAKHKSEQDDANGQADRTPRAESPTETDEDEDEDTGKDLDEMERTLRERLERLTLKLNDQEKA</sequence>
<evidence type="ECO:0000256" key="4">
    <source>
        <dbReference type="ARBA" id="ARBA00023239"/>
    </source>
</evidence>
<dbReference type="PANTHER" id="PTHR33337:SF33">
    <property type="entry name" value="CENP-V_GFA DOMAIN-CONTAINING PROTEIN"/>
    <property type="match status" value="1"/>
</dbReference>
<dbReference type="OrthoDB" id="2212170at2759"/>
<keyword evidence="3" id="KW-0862">Zinc</keyword>
<evidence type="ECO:0000313" key="7">
    <source>
        <dbReference type="EMBL" id="ORY01276.1"/>
    </source>
</evidence>
<evidence type="ECO:0000256" key="2">
    <source>
        <dbReference type="ARBA" id="ARBA00022723"/>
    </source>
</evidence>
<keyword evidence="2" id="KW-0479">Metal-binding</keyword>
<name>A0A1Y1YTH8_9PLEO</name>
<comment type="similarity">
    <text evidence="1">Belongs to the Gfa family.</text>
</comment>
<evidence type="ECO:0000256" key="5">
    <source>
        <dbReference type="SAM" id="MobiDB-lite"/>
    </source>
</evidence>
<dbReference type="Proteomes" id="UP000193144">
    <property type="component" value="Unassembled WGS sequence"/>
</dbReference>
<organism evidence="7 8">
    <name type="scientific">Clohesyomyces aquaticus</name>
    <dbReference type="NCBI Taxonomy" id="1231657"/>
    <lineage>
        <taxon>Eukaryota</taxon>
        <taxon>Fungi</taxon>
        <taxon>Dikarya</taxon>
        <taxon>Ascomycota</taxon>
        <taxon>Pezizomycotina</taxon>
        <taxon>Dothideomycetes</taxon>
        <taxon>Pleosporomycetidae</taxon>
        <taxon>Pleosporales</taxon>
        <taxon>Lindgomycetaceae</taxon>
        <taxon>Clohesyomyces</taxon>
    </lineage>
</organism>
<dbReference type="STRING" id="1231657.A0A1Y1YTH8"/>
<comment type="caution">
    <text evidence="7">The sequence shown here is derived from an EMBL/GenBank/DDBJ whole genome shotgun (WGS) entry which is preliminary data.</text>
</comment>
<reference evidence="7 8" key="1">
    <citation type="submission" date="2016-07" db="EMBL/GenBank/DDBJ databases">
        <title>Pervasive Adenine N6-methylation of Active Genes in Fungi.</title>
        <authorList>
            <consortium name="DOE Joint Genome Institute"/>
            <person name="Mondo S.J."/>
            <person name="Dannebaum R.O."/>
            <person name="Kuo R.C."/>
            <person name="Labutti K."/>
            <person name="Haridas S."/>
            <person name="Kuo A."/>
            <person name="Salamov A."/>
            <person name="Ahrendt S.R."/>
            <person name="Lipzen A."/>
            <person name="Sullivan W."/>
            <person name="Andreopoulos W.B."/>
            <person name="Clum A."/>
            <person name="Lindquist E."/>
            <person name="Daum C."/>
            <person name="Ramamoorthy G.K."/>
            <person name="Gryganskyi A."/>
            <person name="Culley D."/>
            <person name="Magnuson J.K."/>
            <person name="James T.Y."/>
            <person name="O'Malley M.A."/>
            <person name="Stajich J.E."/>
            <person name="Spatafora J.W."/>
            <person name="Visel A."/>
            <person name="Grigoriev I.V."/>
        </authorList>
    </citation>
    <scope>NUCLEOTIDE SEQUENCE [LARGE SCALE GENOMIC DNA]</scope>
    <source>
        <strain evidence="7 8">CBS 115471</strain>
    </source>
</reference>
<evidence type="ECO:0000259" key="6">
    <source>
        <dbReference type="PROSITE" id="PS51891"/>
    </source>
</evidence>
<evidence type="ECO:0000313" key="8">
    <source>
        <dbReference type="Proteomes" id="UP000193144"/>
    </source>
</evidence>
<gene>
    <name evidence="7" type="ORF">BCR34DRAFT_592315</name>
</gene>
<evidence type="ECO:0000256" key="1">
    <source>
        <dbReference type="ARBA" id="ARBA00005495"/>
    </source>
</evidence>
<dbReference type="InterPro" id="IPR011057">
    <property type="entry name" value="Mss4-like_sf"/>
</dbReference>
<dbReference type="PANTHER" id="PTHR33337">
    <property type="entry name" value="GFA DOMAIN-CONTAINING PROTEIN"/>
    <property type="match status" value="1"/>
</dbReference>
<keyword evidence="8" id="KW-1185">Reference proteome</keyword>
<keyword evidence="4" id="KW-0456">Lyase</keyword>
<proteinExistence type="inferred from homology"/>
<evidence type="ECO:0000256" key="3">
    <source>
        <dbReference type="ARBA" id="ARBA00022833"/>
    </source>
</evidence>
<dbReference type="EMBL" id="MCFA01000172">
    <property type="protein sequence ID" value="ORY01276.1"/>
    <property type="molecule type" value="Genomic_DNA"/>
</dbReference>
<dbReference type="InterPro" id="IPR006913">
    <property type="entry name" value="CENP-V/GFA"/>
</dbReference>
<dbReference type="SUPFAM" id="SSF51316">
    <property type="entry name" value="Mss4-like"/>
    <property type="match status" value="1"/>
</dbReference>
<accession>A0A1Y1YTH8</accession>
<protein>
    <submittedName>
        <fullName evidence="7">Mss4-like protein</fullName>
    </submittedName>
</protein>
<feature type="compositionally biased region" description="Basic and acidic residues" evidence="5">
    <location>
        <begin position="193"/>
        <end position="202"/>
    </location>
</feature>
<dbReference type="Gene3D" id="3.90.1590.10">
    <property type="entry name" value="glutathione-dependent formaldehyde- activating enzyme (gfa)"/>
    <property type="match status" value="1"/>
</dbReference>
<feature type="compositionally biased region" description="Acidic residues" evidence="5">
    <location>
        <begin position="182"/>
        <end position="192"/>
    </location>
</feature>
<dbReference type="Pfam" id="PF04828">
    <property type="entry name" value="GFA"/>
    <property type="match status" value="1"/>
</dbReference>
<feature type="region of interest" description="Disordered" evidence="5">
    <location>
        <begin position="159"/>
        <end position="202"/>
    </location>
</feature>
<dbReference type="AlphaFoldDB" id="A0A1Y1YTH8"/>
<dbReference type="GO" id="GO:0016846">
    <property type="term" value="F:carbon-sulfur lyase activity"/>
    <property type="evidence" value="ECO:0007669"/>
    <property type="project" value="InterPro"/>
</dbReference>
<dbReference type="PROSITE" id="PS51891">
    <property type="entry name" value="CENP_V_GFA"/>
    <property type="match status" value="1"/>
</dbReference>
<dbReference type="GO" id="GO:0046872">
    <property type="term" value="F:metal ion binding"/>
    <property type="evidence" value="ECO:0007669"/>
    <property type="project" value="UniProtKB-KW"/>
</dbReference>
<feature type="domain" description="CENP-V/GFA" evidence="6">
    <location>
        <begin position="9"/>
        <end position="120"/>
    </location>
</feature>